<dbReference type="SUPFAM" id="SSF53850">
    <property type="entry name" value="Periplasmic binding protein-like II"/>
    <property type="match status" value="1"/>
</dbReference>
<feature type="transmembrane region" description="Helical" evidence="1">
    <location>
        <begin position="329"/>
        <end position="348"/>
    </location>
</feature>
<reference evidence="2 3" key="1">
    <citation type="submission" date="2017-01" db="EMBL/GenBank/DDBJ databases">
        <title>Genome sequencing of Arcobacter sp. LPB0137.</title>
        <authorList>
            <person name="Lee G.-W."/>
            <person name="Yi H."/>
        </authorList>
    </citation>
    <scope>NUCLEOTIDE SEQUENCE [LARGE SCALE GENOMIC DNA]</scope>
    <source>
        <strain evidence="2 3">LPB0137</strain>
    </source>
</reference>
<keyword evidence="1" id="KW-1133">Transmembrane helix</keyword>
<dbReference type="KEGG" id="alp:LPB137_02330"/>
<proteinExistence type="predicted"/>
<keyword evidence="3" id="KW-1185">Reference proteome</keyword>
<sequence>MKNKFLTVSFLTLILVVTSFYITSQFIQPASKKEFVIATGSKNGQYYKTALLYKEVLEKQKVKVNIITSNGSVDNLNLLKNKKVDMAFVQNGIDYDKKDVQIKSLASIYYEPLWIFYKNEKYTMNYIVELTSKKISIGKKGSGTFDLASKILSDNKINNTNSNIFNDSSKEGKEKLLSGKLDAIFLVGSPHSPAIKELLENPDINLFSFKRAKAYSRQYNFLESIELYEGTINLYKNLPFHDVNLLSTTATIVVRDDFSEELTRLVLKSIKTIHNKKSLFEVENQFPSIENITIPASEEAQRYFVYGDTWLEKIFPYWIASNLDRLKILIIPLLTLLIPLIKGGFPLYKWSVRSKIYRWYDELQALDLALEGLKIEELRSKLLEVEELKKEIKAETKVPLSYMGEYYDLIMHLELIISKIQSKINNN</sequence>
<dbReference type="OrthoDB" id="237270at2"/>
<name>A0A1P8KJM3_9BACT</name>
<dbReference type="RefSeq" id="WP_076083871.1">
    <property type="nucleotide sequence ID" value="NZ_CP019070.1"/>
</dbReference>
<dbReference type="Proteomes" id="UP000186074">
    <property type="component" value="Chromosome"/>
</dbReference>
<dbReference type="STRING" id="1850254.LPB137_02330"/>
<dbReference type="EMBL" id="CP019070">
    <property type="protein sequence ID" value="APW64763.1"/>
    <property type="molecule type" value="Genomic_DNA"/>
</dbReference>
<evidence type="ECO:0000313" key="2">
    <source>
        <dbReference type="EMBL" id="APW64763.1"/>
    </source>
</evidence>
<organism evidence="2 3">
    <name type="scientific">Poseidonibacter parvus</name>
    <dbReference type="NCBI Taxonomy" id="1850254"/>
    <lineage>
        <taxon>Bacteria</taxon>
        <taxon>Pseudomonadati</taxon>
        <taxon>Campylobacterota</taxon>
        <taxon>Epsilonproteobacteria</taxon>
        <taxon>Campylobacterales</taxon>
        <taxon>Arcobacteraceae</taxon>
        <taxon>Poseidonibacter</taxon>
    </lineage>
</organism>
<evidence type="ECO:0008006" key="4">
    <source>
        <dbReference type="Google" id="ProtNLM"/>
    </source>
</evidence>
<evidence type="ECO:0000313" key="3">
    <source>
        <dbReference type="Proteomes" id="UP000186074"/>
    </source>
</evidence>
<evidence type="ECO:0000256" key="1">
    <source>
        <dbReference type="SAM" id="Phobius"/>
    </source>
</evidence>
<dbReference type="PANTHER" id="PTHR42941:SF1">
    <property type="entry name" value="SLL1037 PROTEIN"/>
    <property type="match status" value="1"/>
</dbReference>
<protein>
    <recommendedName>
        <fullName evidence="4">C4-dicarboxylate ABC transporter substrate-binding protein</fullName>
    </recommendedName>
</protein>
<dbReference type="Gene3D" id="3.40.190.10">
    <property type="entry name" value="Periplasmic binding protein-like II"/>
    <property type="match status" value="2"/>
</dbReference>
<dbReference type="Pfam" id="PF16868">
    <property type="entry name" value="NMT1_3"/>
    <property type="match status" value="1"/>
</dbReference>
<gene>
    <name evidence="2" type="ORF">LPB137_02330</name>
</gene>
<dbReference type="NCBIfam" id="TIGR02122">
    <property type="entry name" value="TRAP_TAXI"/>
    <property type="match status" value="1"/>
</dbReference>
<dbReference type="AlphaFoldDB" id="A0A1P8KJM3"/>
<keyword evidence="1" id="KW-0472">Membrane</keyword>
<accession>A0A1P8KJM3</accession>
<dbReference type="PANTHER" id="PTHR42941">
    <property type="entry name" value="SLL1037 PROTEIN"/>
    <property type="match status" value="1"/>
</dbReference>
<keyword evidence="1" id="KW-0812">Transmembrane</keyword>
<dbReference type="InterPro" id="IPR011852">
    <property type="entry name" value="TRAP_TAXI"/>
</dbReference>